<proteinExistence type="predicted"/>
<accession>A0AAV6PLX7</accession>
<protein>
    <submittedName>
        <fullName evidence="1">Uncharacterized protein</fullName>
    </submittedName>
</protein>
<evidence type="ECO:0000313" key="2">
    <source>
        <dbReference type="Proteomes" id="UP000693946"/>
    </source>
</evidence>
<sequence>MARHLERAHHNKLDVAKALSLPKGSLERKKQLEYIRNRGNYAHNAAVIESGKGELVPFKCPSKDAQGKDFMHCAYCQALFTRKVLWRHMRSCKLQPASVPVKPGKNRVQSMCTFMQPVPPHIGKQLWGVISAMFPDPITDVVKNDNVIIQVRQHLLNKGGMLAKNRQCVREKMRDIGRLIHNARRVTSLKTMEDFIIPKNYLQVIKAVKVTCGYDSDSNKFAIPSLANKLGRTLVKASKLLKAQGLIMDNAELVKNATEFQEVHNHRWNEMISSTALRNINEAKWNVPTLMPFTEDVQKLHKFLNQKQDECISELG</sequence>
<dbReference type="PANTHER" id="PTHR33480">
    <property type="entry name" value="SET DOMAIN-CONTAINING PROTEIN-RELATED"/>
    <property type="match status" value="1"/>
</dbReference>
<reference evidence="1 2" key="1">
    <citation type="journal article" date="2021" name="Sci. Rep.">
        <title>Chromosome anchoring in Senegalese sole (Solea senegalensis) reveals sex-associated markers and genome rearrangements in flatfish.</title>
        <authorList>
            <person name="Guerrero-Cozar I."/>
            <person name="Gomez-Garrido J."/>
            <person name="Berbel C."/>
            <person name="Martinez-Blanch J.F."/>
            <person name="Alioto T."/>
            <person name="Claros M.G."/>
            <person name="Gagnaire P.A."/>
            <person name="Manchado M."/>
        </authorList>
    </citation>
    <scope>NUCLEOTIDE SEQUENCE [LARGE SCALE GENOMIC DNA]</scope>
    <source>
        <strain evidence="1">Sse05_10M</strain>
    </source>
</reference>
<gene>
    <name evidence="1" type="ORF">JOB18_015097</name>
</gene>
<name>A0AAV6PLX7_SOLSE</name>
<dbReference type="AlphaFoldDB" id="A0AAV6PLX7"/>
<comment type="caution">
    <text evidence="1">The sequence shown here is derived from an EMBL/GenBank/DDBJ whole genome shotgun (WGS) entry which is preliminary data.</text>
</comment>
<dbReference type="PANTHER" id="PTHR33480:SF5">
    <property type="entry name" value="SI:DKEY-51D8.9"/>
    <property type="match status" value="1"/>
</dbReference>
<keyword evidence="2" id="KW-1185">Reference proteome</keyword>
<organism evidence="1 2">
    <name type="scientific">Solea senegalensis</name>
    <name type="common">Senegalese sole</name>
    <dbReference type="NCBI Taxonomy" id="28829"/>
    <lineage>
        <taxon>Eukaryota</taxon>
        <taxon>Metazoa</taxon>
        <taxon>Chordata</taxon>
        <taxon>Craniata</taxon>
        <taxon>Vertebrata</taxon>
        <taxon>Euteleostomi</taxon>
        <taxon>Actinopterygii</taxon>
        <taxon>Neopterygii</taxon>
        <taxon>Teleostei</taxon>
        <taxon>Neoteleostei</taxon>
        <taxon>Acanthomorphata</taxon>
        <taxon>Carangaria</taxon>
        <taxon>Pleuronectiformes</taxon>
        <taxon>Pleuronectoidei</taxon>
        <taxon>Soleidae</taxon>
        <taxon>Solea</taxon>
    </lineage>
</organism>
<dbReference type="Proteomes" id="UP000693946">
    <property type="component" value="Unassembled WGS sequence"/>
</dbReference>
<evidence type="ECO:0000313" key="1">
    <source>
        <dbReference type="EMBL" id="KAG7470337.1"/>
    </source>
</evidence>
<dbReference type="EMBL" id="JAGKHQ010000275">
    <property type="protein sequence ID" value="KAG7470337.1"/>
    <property type="molecule type" value="Genomic_DNA"/>
</dbReference>